<dbReference type="PRINTS" id="PR00922">
    <property type="entry name" value="DADACBPTASE3"/>
</dbReference>
<evidence type="ECO:0008006" key="4">
    <source>
        <dbReference type="Google" id="ProtNLM"/>
    </source>
</evidence>
<comment type="similarity">
    <text evidence="1">Belongs to the peptidase S13 family.</text>
</comment>
<proteinExistence type="inferred from homology"/>
<accession>A0A645DTR7</accession>
<gene>
    <name evidence="3" type="ORF">SDC9_139117</name>
</gene>
<dbReference type="AlphaFoldDB" id="A0A645DTR7"/>
<dbReference type="PANTHER" id="PTHR30023">
    <property type="entry name" value="D-ALANYL-D-ALANINE CARBOXYPEPTIDASE"/>
    <property type="match status" value="1"/>
</dbReference>
<dbReference type="SUPFAM" id="SSF56601">
    <property type="entry name" value="beta-lactamase/transpeptidase-like"/>
    <property type="match status" value="1"/>
</dbReference>
<dbReference type="PANTHER" id="PTHR30023:SF0">
    <property type="entry name" value="PENICILLIN-SENSITIVE CARBOXYPEPTIDASE A"/>
    <property type="match status" value="1"/>
</dbReference>
<dbReference type="Pfam" id="PF02113">
    <property type="entry name" value="Peptidase_S13"/>
    <property type="match status" value="1"/>
</dbReference>
<dbReference type="GO" id="GO:0006508">
    <property type="term" value="P:proteolysis"/>
    <property type="evidence" value="ECO:0007669"/>
    <property type="project" value="InterPro"/>
</dbReference>
<name>A0A645DTR7_9ZZZZ</name>
<keyword evidence="2" id="KW-0378">Hydrolase</keyword>
<dbReference type="Gene3D" id="3.40.710.10">
    <property type="entry name" value="DD-peptidase/beta-lactamase superfamily"/>
    <property type="match status" value="1"/>
</dbReference>
<sequence>MPGKEKGEAVELKSIYPSLPGMVYKNKLITEGNGTGDRSSYYISDLSKVGVFKGSLGAGKESYILTGSSKFAPLMCAEEFRQFLASKGMECSCGIREISDISAPSQDQLVIIGETYSPRLISIINVTNRISNNFYAETLFKMIGKQITGVGSYDSSMVAAKRLLANMGLSLRGYTQVDGSGLSRQNYVSARFFCKYFARMKEMNNFAEFIGTLPQPGGPGTLRNVLKDVESSTKSRIHAKSGSLSNVRCYAGYVERKGGDYYYFAILTNNYPARTSEMQVGVEKFLGALVNVKMKKQ</sequence>
<organism evidence="3">
    <name type="scientific">bioreactor metagenome</name>
    <dbReference type="NCBI Taxonomy" id="1076179"/>
    <lineage>
        <taxon>unclassified sequences</taxon>
        <taxon>metagenomes</taxon>
        <taxon>ecological metagenomes</taxon>
    </lineage>
</organism>
<reference evidence="3" key="1">
    <citation type="submission" date="2019-08" db="EMBL/GenBank/DDBJ databases">
        <authorList>
            <person name="Kucharzyk K."/>
            <person name="Murdoch R.W."/>
            <person name="Higgins S."/>
            <person name="Loffler F."/>
        </authorList>
    </citation>
    <scope>NUCLEOTIDE SEQUENCE</scope>
</reference>
<protein>
    <recommendedName>
        <fullName evidence="4">Serine-type D-Ala-D-Ala carboxypeptidase</fullName>
    </recommendedName>
</protein>
<dbReference type="GO" id="GO:0004185">
    <property type="term" value="F:serine-type carboxypeptidase activity"/>
    <property type="evidence" value="ECO:0007669"/>
    <property type="project" value="InterPro"/>
</dbReference>
<dbReference type="InterPro" id="IPR012338">
    <property type="entry name" value="Beta-lactam/transpept-like"/>
</dbReference>
<evidence type="ECO:0000256" key="1">
    <source>
        <dbReference type="ARBA" id="ARBA00006096"/>
    </source>
</evidence>
<comment type="caution">
    <text evidence="3">The sequence shown here is derived from an EMBL/GenBank/DDBJ whole genome shotgun (WGS) entry which is preliminary data.</text>
</comment>
<evidence type="ECO:0000256" key="2">
    <source>
        <dbReference type="ARBA" id="ARBA00022801"/>
    </source>
</evidence>
<dbReference type="InterPro" id="IPR000667">
    <property type="entry name" value="Peptidase_S13"/>
</dbReference>
<evidence type="ECO:0000313" key="3">
    <source>
        <dbReference type="EMBL" id="MPM91983.1"/>
    </source>
</evidence>
<dbReference type="GO" id="GO:0000270">
    <property type="term" value="P:peptidoglycan metabolic process"/>
    <property type="evidence" value="ECO:0007669"/>
    <property type="project" value="TreeGrafter"/>
</dbReference>
<dbReference type="EMBL" id="VSSQ01038971">
    <property type="protein sequence ID" value="MPM91983.1"/>
    <property type="molecule type" value="Genomic_DNA"/>
</dbReference>